<reference evidence="2 3" key="1">
    <citation type="submission" date="2017-07" db="EMBL/GenBank/DDBJ databases">
        <title>Fictibacillus sp. nov. GDSW-R2A3 Genome sequencing and assembly.</title>
        <authorList>
            <person name="Mayilraj S."/>
        </authorList>
    </citation>
    <scope>NUCLEOTIDE SEQUENCE [LARGE SCALE GENOMIC DNA]</scope>
    <source>
        <strain evidence="2 3">GDSW-R2A3</strain>
    </source>
</reference>
<dbReference type="OrthoDB" id="2878653at2"/>
<sequence>MCATDPQAQYFQEKISGNFNGGAAPITVWSAPAGSYFSGTFQVFNSAASPATVTATTDSTPAGALSAAPGNTASQSVNQPTEFTITAAAGDSGTYCIILYKKVLA</sequence>
<proteinExistence type="predicted"/>
<gene>
    <name evidence="2" type="ORF">CGZ90_13460</name>
</gene>
<dbReference type="EMBL" id="NOII01000003">
    <property type="protein sequence ID" value="OYD57667.1"/>
    <property type="molecule type" value="Genomic_DNA"/>
</dbReference>
<keyword evidence="3" id="KW-1185">Reference proteome</keyword>
<dbReference type="AlphaFoldDB" id="A0A235F9N1"/>
<evidence type="ECO:0000313" key="2">
    <source>
        <dbReference type="EMBL" id="OYD57667.1"/>
    </source>
</evidence>
<dbReference type="Pfam" id="PF13157">
    <property type="entry name" value="Enas"/>
    <property type="match status" value="1"/>
</dbReference>
<dbReference type="RefSeq" id="WP_094253018.1">
    <property type="nucleotide sequence ID" value="NZ_JBHLXL010000001.1"/>
</dbReference>
<comment type="caution">
    <text evidence="2">The sequence shown here is derived from an EMBL/GenBank/DDBJ whole genome shotgun (WGS) entry which is preliminary data.</text>
</comment>
<protein>
    <recommendedName>
        <fullName evidence="1">Endospore appendages core domain-containing protein</fullName>
    </recommendedName>
</protein>
<name>A0A235F9N1_9BACL</name>
<organism evidence="2 3">
    <name type="scientific">Fictibacillus aquaticus</name>
    <dbReference type="NCBI Taxonomy" id="2021314"/>
    <lineage>
        <taxon>Bacteria</taxon>
        <taxon>Bacillati</taxon>
        <taxon>Bacillota</taxon>
        <taxon>Bacilli</taxon>
        <taxon>Bacillales</taxon>
        <taxon>Fictibacillaceae</taxon>
        <taxon>Fictibacillus</taxon>
    </lineage>
</organism>
<accession>A0A235F9N1</accession>
<dbReference type="Proteomes" id="UP000215059">
    <property type="component" value="Unassembled WGS sequence"/>
</dbReference>
<feature type="domain" description="Endospore appendages core" evidence="1">
    <location>
        <begin position="3"/>
        <end position="102"/>
    </location>
</feature>
<evidence type="ECO:0000259" key="1">
    <source>
        <dbReference type="Pfam" id="PF13157"/>
    </source>
</evidence>
<dbReference type="InterPro" id="IPR025055">
    <property type="entry name" value="Ena_core"/>
</dbReference>
<evidence type="ECO:0000313" key="3">
    <source>
        <dbReference type="Proteomes" id="UP000215059"/>
    </source>
</evidence>